<dbReference type="PANTHER" id="PTHR43523">
    <property type="entry name" value="GLUCOSE-1-PHOSPHATE ADENYLYLTRANSFERASE-RELATED"/>
    <property type="match status" value="1"/>
</dbReference>
<dbReference type="InterPro" id="IPR056818">
    <property type="entry name" value="GlmU/GlgC-like_hexapep"/>
</dbReference>
<sequence length="382" mass="43571">MLNMNNEEALAVIFANSYDALIPEMVSERLMASIPFAGRYRLCDFLISSMVHSGIDNISLIVKKNYHSLMDHLGSGQEFDLARKNGGINIVPPYAQKQIKVYEGRVEAIESLKGYLRKCTQKYVIMADANYVFNFDFRELIEAHKTTVADITAMYRKQEVPKVFLRPNGNNDEMYYTFDIDDGRIKKIYINDRDMGKVNFGMNIYIMEKEQLIRIVDDAFVHGYSYFTRDLMATNTDSLNIQAYEYTGYASQITDMKSYFEENMKLLDEDNREALFKSGNSIYTKIRDDNPTRYINGSKAKNVMVADGCVIEGTVENSILSRGVKIGKNAKVKNCILLQDTVIEDGANLEYVITDKNVRVSRNRSLTGNDSFQVYVAKGQTV</sequence>
<keyword evidence="2" id="KW-0320">Glycogen biosynthesis</keyword>
<dbReference type="SUPFAM" id="SSF53448">
    <property type="entry name" value="Nucleotide-diphospho-sugar transferases"/>
    <property type="match status" value="1"/>
</dbReference>
<dbReference type="NCBIfam" id="TIGR02092">
    <property type="entry name" value="glgD"/>
    <property type="match status" value="1"/>
</dbReference>
<name>A0A412Q1Y8_9FIRM</name>
<evidence type="ECO:0000259" key="3">
    <source>
        <dbReference type="Pfam" id="PF00483"/>
    </source>
</evidence>
<keyword evidence="5" id="KW-0548">Nucleotidyltransferase</keyword>
<dbReference type="InterPro" id="IPR029044">
    <property type="entry name" value="Nucleotide-diphossugar_trans"/>
</dbReference>
<dbReference type="GO" id="GO:0005978">
    <property type="term" value="P:glycogen biosynthetic process"/>
    <property type="evidence" value="ECO:0007669"/>
    <property type="project" value="UniProtKB-KW"/>
</dbReference>
<dbReference type="EMBL" id="QRXG01000021">
    <property type="protein sequence ID" value="RGT79973.1"/>
    <property type="molecule type" value="Genomic_DNA"/>
</dbReference>
<gene>
    <name evidence="5" type="primary">glgD</name>
    <name evidence="5" type="ORF">DWX06_11405</name>
</gene>
<dbReference type="GO" id="GO:0008878">
    <property type="term" value="F:glucose-1-phosphate adenylyltransferase activity"/>
    <property type="evidence" value="ECO:0007669"/>
    <property type="project" value="UniProtKB-EC"/>
</dbReference>
<dbReference type="CDD" id="cd04651">
    <property type="entry name" value="LbH_G1P_AT_C"/>
    <property type="match status" value="1"/>
</dbReference>
<dbReference type="SUPFAM" id="SSF51161">
    <property type="entry name" value="Trimeric LpxA-like enzymes"/>
    <property type="match status" value="1"/>
</dbReference>
<dbReference type="Proteomes" id="UP000284296">
    <property type="component" value="Unassembled WGS sequence"/>
</dbReference>
<organism evidence="5 6">
    <name type="scientific">Agathobacter rectalis</name>
    <dbReference type="NCBI Taxonomy" id="39491"/>
    <lineage>
        <taxon>Bacteria</taxon>
        <taxon>Bacillati</taxon>
        <taxon>Bacillota</taxon>
        <taxon>Clostridia</taxon>
        <taxon>Lachnospirales</taxon>
        <taxon>Lachnospiraceae</taxon>
        <taxon>Agathobacter</taxon>
    </lineage>
</organism>
<comment type="similarity">
    <text evidence="1">Belongs to the bacterial/plant glucose-1-phosphate adenylyltransferase family.</text>
</comment>
<dbReference type="AlphaFoldDB" id="A0A412Q1Y8"/>
<reference evidence="5 6" key="1">
    <citation type="submission" date="2018-08" db="EMBL/GenBank/DDBJ databases">
        <title>A genome reference for cultivated species of the human gut microbiota.</title>
        <authorList>
            <person name="Zou Y."/>
            <person name="Xue W."/>
            <person name="Luo G."/>
        </authorList>
    </citation>
    <scope>NUCLEOTIDE SEQUENCE [LARGE SCALE GENOMIC DNA]</scope>
    <source>
        <strain evidence="5 6">AF18-16LB</strain>
    </source>
</reference>
<feature type="domain" description="Nucleotidyl transferase" evidence="3">
    <location>
        <begin position="34"/>
        <end position="156"/>
    </location>
</feature>
<dbReference type="EC" id="2.7.7.27" evidence="5"/>
<dbReference type="InterPro" id="IPR011832">
    <property type="entry name" value="GlgDAde_trans"/>
</dbReference>
<dbReference type="Gene3D" id="3.90.550.10">
    <property type="entry name" value="Spore Coat Polysaccharide Biosynthesis Protein SpsA, Chain A"/>
    <property type="match status" value="1"/>
</dbReference>
<protein>
    <submittedName>
        <fullName evidence="5">Glucose-1-phosphate adenylyltransferase subunit GlgD</fullName>
        <ecNumber evidence="5">2.7.7.27</ecNumber>
    </submittedName>
</protein>
<dbReference type="InterPro" id="IPR011004">
    <property type="entry name" value="Trimer_LpxA-like_sf"/>
</dbReference>
<evidence type="ECO:0000259" key="4">
    <source>
        <dbReference type="Pfam" id="PF24894"/>
    </source>
</evidence>
<evidence type="ECO:0000313" key="5">
    <source>
        <dbReference type="EMBL" id="RGT79973.1"/>
    </source>
</evidence>
<dbReference type="Gene3D" id="2.160.10.10">
    <property type="entry name" value="Hexapeptide repeat proteins"/>
    <property type="match status" value="1"/>
</dbReference>
<dbReference type="InterPro" id="IPR005835">
    <property type="entry name" value="NTP_transferase_dom"/>
</dbReference>
<comment type="caution">
    <text evidence="5">The sequence shown here is derived from an EMBL/GenBank/DDBJ whole genome shotgun (WGS) entry which is preliminary data.</text>
</comment>
<keyword evidence="5" id="KW-0808">Transferase</keyword>
<dbReference type="RefSeq" id="WP_118003453.1">
    <property type="nucleotide sequence ID" value="NZ_QRXF01000001.1"/>
</dbReference>
<dbReference type="Pfam" id="PF00483">
    <property type="entry name" value="NTP_transferase"/>
    <property type="match status" value="1"/>
</dbReference>
<dbReference type="Pfam" id="PF24894">
    <property type="entry name" value="Hexapep_GlmU"/>
    <property type="match status" value="1"/>
</dbReference>
<proteinExistence type="inferred from homology"/>
<dbReference type="PANTHER" id="PTHR43523:SF6">
    <property type="entry name" value="GLYCOGEN BIOSYNTHESIS PROTEIN GLGD"/>
    <property type="match status" value="1"/>
</dbReference>
<feature type="domain" description="Glucose-1-phosphate adenylyltransferase/Bifunctional protein GlmU-like C-terminal hexapeptide" evidence="4">
    <location>
        <begin position="298"/>
        <end position="364"/>
    </location>
</feature>
<evidence type="ECO:0000313" key="6">
    <source>
        <dbReference type="Proteomes" id="UP000284296"/>
    </source>
</evidence>
<dbReference type="InterPro" id="IPR011831">
    <property type="entry name" value="ADP-Glc_PPase"/>
</dbReference>
<accession>A0A412Q1Y8</accession>
<evidence type="ECO:0000256" key="1">
    <source>
        <dbReference type="ARBA" id="ARBA00010443"/>
    </source>
</evidence>
<evidence type="ECO:0000256" key="2">
    <source>
        <dbReference type="ARBA" id="ARBA00023056"/>
    </source>
</evidence>